<dbReference type="UniPathway" id="UPA00057">
    <property type="reaction ID" value="UER00098"/>
</dbReference>
<comment type="pathway">
    <text evidence="9">Isoprenoid biosynthesis; isopentenyl diphosphate biosynthesis via mevalonate pathway; isopentenyl diphosphate from (R)-mevalonate: step 1/3.</text>
</comment>
<dbReference type="GO" id="GO:0005524">
    <property type="term" value="F:ATP binding"/>
    <property type="evidence" value="ECO:0007669"/>
    <property type="project" value="UniProtKB-KW"/>
</dbReference>
<evidence type="ECO:0000256" key="2">
    <source>
        <dbReference type="ARBA" id="ARBA00022516"/>
    </source>
</evidence>
<dbReference type="InterPro" id="IPR036554">
    <property type="entry name" value="GHMP_kinase_C_sf"/>
</dbReference>
<gene>
    <name evidence="12" type="ORF">UT77_C0003G0011</name>
</gene>
<dbReference type="Pfam" id="PF10509">
    <property type="entry name" value="GalKase_gal_bdg"/>
    <property type="match status" value="1"/>
</dbReference>
<keyword evidence="6" id="KW-0067">ATP-binding</keyword>
<dbReference type="Pfam" id="PF00288">
    <property type="entry name" value="GHMP_kinases_N"/>
    <property type="match status" value="1"/>
</dbReference>
<dbReference type="AlphaFoldDB" id="A0A0G0QXQ1"/>
<evidence type="ECO:0000256" key="9">
    <source>
        <dbReference type="ARBA" id="ARBA00029438"/>
    </source>
</evidence>
<dbReference type="PANTHER" id="PTHR43290">
    <property type="entry name" value="MEVALONATE KINASE"/>
    <property type="match status" value="1"/>
</dbReference>
<evidence type="ECO:0000256" key="5">
    <source>
        <dbReference type="ARBA" id="ARBA00022777"/>
    </source>
</evidence>
<dbReference type="PATRIC" id="fig|1618431.3.peg.468"/>
<dbReference type="InterPro" id="IPR006204">
    <property type="entry name" value="GHMP_kinase_N_dom"/>
</dbReference>
<keyword evidence="5 12" id="KW-0418">Kinase</keyword>
<dbReference type="NCBIfam" id="TIGR00549">
    <property type="entry name" value="mevalon_kin"/>
    <property type="match status" value="1"/>
</dbReference>
<sequence>MKTSGRTITVSAPGKIHLLGEHSVVYGKPALLTAINLRTNVILTAKPEGSLANASSSDELRDSSPPTATQLLADQNDKIKAIIEPIVKKYLKIKQIPPYKLEISSEFPLGAGLGSSAAISSAYIGALLTFLKIKWDLHLINKLSFEAEKAFHGNPSGADNAAVVFGGLIWFRKETTDLKIIQPINSPVPANIAGNFILINTGKPKETTKEMVGLVKLRVKSQESRVKKIFDHQEQLVKELLLTIQCGNEKELIKIIRAGEKNLEKMGVVSWYVQSIIRKIEKAGGAAKVCGGGGKTKATGVLLAYHPEKSVLEKIAKSYDLPYYTVVLGAEGLRKEI</sequence>
<keyword evidence="3" id="KW-0808">Transferase</keyword>
<reference evidence="12 13" key="1">
    <citation type="journal article" date="2015" name="Nature">
        <title>rRNA introns, odd ribosomes, and small enigmatic genomes across a large radiation of phyla.</title>
        <authorList>
            <person name="Brown C.T."/>
            <person name="Hug L.A."/>
            <person name="Thomas B.C."/>
            <person name="Sharon I."/>
            <person name="Castelle C.J."/>
            <person name="Singh A."/>
            <person name="Wilkins M.J."/>
            <person name="Williams K.H."/>
            <person name="Banfield J.F."/>
        </authorList>
    </citation>
    <scope>NUCLEOTIDE SEQUENCE [LARGE SCALE GENOMIC DNA]</scope>
</reference>
<dbReference type="GO" id="GO:0005975">
    <property type="term" value="P:carbohydrate metabolic process"/>
    <property type="evidence" value="ECO:0007669"/>
    <property type="project" value="UniProtKB-ARBA"/>
</dbReference>
<protein>
    <submittedName>
        <fullName evidence="12">Mevalonate kinase</fullName>
    </submittedName>
</protein>
<evidence type="ECO:0000256" key="4">
    <source>
        <dbReference type="ARBA" id="ARBA00022741"/>
    </source>
</evidence>
<dbReference type="SUPFAM" id="SSF55060">
    <property type="entry name" value="GHMP Kinase, C-terminal domain"/>
    <property type="match status" value="1"/>
</dbReference>
<dbReference type="EMBL" id="LBYB01000003">
    <property type="protein sequence ID" value="KKR42216.1"/>
    <property type="molecule type" value="Genomic_DNA"/>
</dbReference>
<dbReference type="GO" id="GO:0005829">
    <property type="term" value="C:cytosol"/>
    <property type="evidence" value="ECO:0007669"/>
    <property type="project" value="TreeGrafter"/>
</dbReference>
<dbReference type="SUPFAM" id="SSF54211">
    <property type="entry name" value="Ribosomal protein S5 domain 2-like"/>
    <property type="match status" value="1"/>
</dbReference>
<comment type="caution">
    <text evidence="12">The sequence shown here is derived from an EMBL/GenBank/DDBJ whole genome shotgun (WGS) entry which is preliminary data.</text>
</comment>
<keyword evidence="8" id="KW-0443">Lipid metabolism</keyword>
<evidence type="ECO:0000256" key="7">
    <source>
        <dbReference type="ARBA" id="ARBA00022842"/>
    </source>
</evidence>
<keyword evidence="1" id="KW-0963">Cytoplasm</keyword>
<name>A0A0G0QXQ1_9BACT</name>
<dbReference type="GO" id="GO:0019287">
    <property type="term" value="P:isopentenyl diphosphate biosynthetic process, mevalonate pathway"/>
    <property type="evidence" value="ECO:0007669"/>
    <property type="project" value="UniProtKB-UniPathway"/>
</dbReference>
<evidence type="ECO:0000259" key="11">
    <source>
        <dbReference type="Pfam" id="PF10509"/>
    </source>
</evidence>
<evidence type="ECO:0000256" key="3">
    <source>
        <dbReference type="ARBA" id="ARBA00022679"/>
    </source>
</evidence>
<dbReference type="Proteomes" id="UP000034881">
    <property type="component" value="Unassembled WGS sequence"/>
</dbReference>
<evidence type="ECO:0000256" key="1">
    <source>
        <dbReference type="ARBA" id="ARBA00022490"/>
    </source>
</evidence>
<dbReference type="InterPro" id="IPR020568">
    <property type="entry name" value="Ribosomal_Su5_D2-typ_SF"/>
</dbReference>
<dbReference type="Gene3D" id="3.30.230.10">
    <property type="match status" value="1"/>
</dbReference>
<dbReference type="InterPro" id="IPR014721">
    <property type="entry name" value="Ribsml_uS5_D2-typ_fold_subgr"/>
</dbReference>
<evidence type="ECO:0000256" key="6">
    <source>
        <dbReference type="ARBA" id="ARBA00022840"/>
    </source>
</evidence>
<organism evidence="12 13">
    <name type="scientific">Candidatus Daviesbacteria bacterium GW2011_GWC2_40_12</name>
    <dbReference type="NCBI Taxonomy" id="1618431"/>
    <lineage>
        <taxon>Bacteria</taxon>
        <taxon>Candidatus Daviesiibacteriota</taxon>
    </lineage>
</organism>
<dbReference type="Gene3D" id="3.30.70.890">
    <property type="entry name" value="GHMP kinase, C-terminal domain"/>
    <property type="match status" value="1"/>
</dbReference>
<dbReference type="GO" id="GO:0004496">
    <property type="term" value="F:mevalonate kinase activity"/>
    <property type="evidence" value="ECO:0007669"/>
    <property type="project" value="InterPro"/>
</dbReference>
<evidence type="ECO:0000313" key="13">
    <source>
        <dbReference type="Proteomes" id="UP000034881"/>
    </source>
</evidence>
<feature type="domain" description="GHMP kinase N-terminal" evidence="10">
    <location>
        <begin position="83"/>
        <end position="167"/>
    </location>
</feature>
<evidence type="ECO:0000256" key="8">
    <source>
        <dbReference type="ARBA" id="ARBA00023098"/>
    </source>
</evidence>
<accession>A0A0G0QXQ1</accession>
<proteinExistence type="predicted"/>
<evidence type="ECO:0000259" key="10">
    <source>
        <dbReference type="Pfam" id="PF00288"/>
    </source>
</evidence>
<keyword evidence="7" id="KW-0460">Magnesium</keyword>
<dbReference type="InterPro" id="IPR006205">
    <property type="entry name" value="Mev_gal_kin"/>
</dbReference>
<evidence type="ECO:0000313" key="12">
    <source>
        <dbReference type="EMBL" id="KKR42216.1"/>
    </source>
</evidence>
<dbReference type="PANTHER" id="PTHR43290:SF2">
    <property type="entry name" value="MEVALONATE KINASE"/>
    <property type="match status" value="1"/>
</dbReference>
<dbReference type="InterPro" id="IPR019539">
    <property type="entry name" value="GalKase_N"/>
</dbReference>
<keyword evidence="2" id="KW-0444">Lipid biosynthesis</keyword>
<keyword evidence="4" id="KW-0547">Nucleotide-binding</keyword>
<dbReference type="PRINTS" id="PR00959">
    <property type="entry name" value="MEVGALKINASE"/>
</dbReference>
<feature type="domain" description="Galactokinase N-terminal" evidence="11">
    <location>
        <begin position="8"/>
        <end position="42"/>
    </location>
</feature>